<keyword evidence="1" id="KW-0328">Glycosyltransferase</keyword>
<proteinExistence type="predicted"/>
<sequence>MRVCVGTIVHHPEDARILHRQIRALRDAGHEVTYVAPFVHRNVVPPAGVRGIDVPQWAGSRHGRTVAAARAALRAGCRDADLLLVHDLPILSALPRRRPPVVWDVRDDVAAALGSSPALPAITRRLLPPLVRRAESRAERRLHLILADASHRDRFAGDHPVIPDAALVPAAPPPASGRDRIVFVGRLSQDRGAAEMVEMARRLRPHGVRLDLIGSADRRTRPLLRDAQRAGLLDWFGYVPNAHAMRMADGALAGLCLPHDRPEHRPALPAKTLDYLARGLPVITTPLPRAASLIGRLDCGVIVPFGDVDAAVRAVLRLRDDPERRAMMGARGHAEARAHHHWPDHAPGFVARLEEWAAPVPLPALGPPLLA</sequence>
<keyword evidence="4" id="KW-1185">Reference proteome</keyword>
<dbReference type="Pfam" id="PF13692">
    <property type="entry name" value="Glyco_trans_1_4"/>
    <property type="match status" value="1"/>
</dbReference>
<dbReference type="GO" id="GO:0016757">
    <property type="term" value="F:glycosyltransferase activity"/>
    <property type="evidence" value="ECO:0007669"/>
    <property type="project" value="UniProtKB-KW"/>
</dbReference>
<name>A0A919UX37_9ACTN</name>
<dbReference type="EMBL" id="BOOU01000005">
    <property type="protein sequence ID" value="GII75434.1"/>
    <property type="molecule type" value="Genomic_DNA"/>
</dbReference>
<gene>
    <name evidence="3" type="ORF">Sru01_04160</name>
</gene>
<evidence type="ECO:0000313" key="3">
    <source>
        <dbReference type="EMBL" id="GII75434.1"/>
    </source>
</evidence>
<dbReference type="Gene3D" id="3.40.50.2000">
    <property type="entry name" value="Glycogen Phosphorylase B"/>
    <property type="match status" value="2"/>
</dbReference>
<dbReference type="PANTHER" id="PTHR12526:SF510">
    <property type="entry name" value="D-INOSITOL 3-PHOSPHATE GLYCOSYLTRANSFERASE"/>
    <property type="match status" value="1"/>
</dbReference>
<keyword evidence="2" id="KW-0808">Transferase</keyword>
<accession>A0A919UX37</accession>
<dbReference type="Proteomes" id="UP000655287">
    <property type="component" value="Unassembled WGS sequence"/>
</dbReference>
<evidence type="ECO:0008006" key="5">
    <source>
        <dbReference type="Google" id="ProtNLM"/>
    </source>
</evidence>
<protein>
    <recommendedName>
        <fullName evidence="5">Glycosyltransferase</fullName>
    </recommendedName>
</protein>
<dbReference type="SUPFAM" id="SSF53756">
    <property type="entry name" value="UDP-Glycosyltransferase/glycogen phosphorylase"/>
    <property type="match status" value="1"/>
</dbReference>
<dbReference type="AlphaFoldDB" id="A0A919UX37"/>
<evidence type="ECO:0000313" key="4">
    <source>
        <dbReference type="Proteomes" id="UP000655287"/>
    </source>
</evidence>
<dbReference type="PANTHER" id="PTHR12526">
    <property type="entry name" value="GLYCOSYLTRANSFERASE"/>
    <property type="match status" value="1"/>
</dbReference>
<reference evidence="3" key="1">
    <citation type="submission" date="2021-01" db="EMBL/GenBank/DDBJ databases">
        <title>Whole genome shotgun sequence of Sphaerisporangium rufum NBRC 109079.</title>
        <authorList>
            <person name="Komaki H."/>
            <person name="Tamura T."/>
        </authorList>
    </citation>
    <scope>NUCLEOTIDE SEQUENCE</scope>
    <source>
        <strain evidence="3">NBRC 109079</strain>
    </source>
</reference>
<dbReference type="RefSeq" id="WP_203982099.1">
    <property type="nucleotide sequence ID" value="NZ_BOOU01000005.1"/>
</dbReference>
<comment type="caution">
    <text evidence="3">The sequence shown here is derived from an EMBL/GenBank/DDBJ whole genome shotgun (WGS) entry which is preliminary data.</text>
</comment>
<evidence type="ECO:0000256" key="2">
    <source>
        <dbReference type="ARBA" id="ARBA00022679"/>
    </source>
</evidence>
<organism evidence="3 4">
    <name type="scientific">Sphaerisporangium rufum</name>
    <dbReference type="NCBI Taxonomy" id="1381558"/>
    <lineage>
        <taxon>Bacteria</taxon>
        <taxon>Bacillati</taxon>
        <taxon>Actinomycetota</taxon>
        <taxon>Actinomycetes</taxon>
        <taxon>Streptosporangiales</taxon>
        <taxon>Streptosporangiaceae</taxon>
        <taxon>Sphaerisporangium</taxon>
    </lineage>
</organism>
<evidence type="ECO:0000256" key="1">
    <source>
        <dbReference type="ARBA" id="ARBA00022676"/>
    </source>
</evidence>